<accession>A0ACC2G844</accession>
<name>A0ACC2G844_DALPE</name>
<reference evidence="1" key="1">
    <citation type="submission" date="2021-05" db="EMBL/GenBank/DDBJ databases">
        <authorList>
            <person name="Pan Q."/>
            <person name="Jouanno E."/>
            <person name="Zahm M."/>
            <person name="Klopp C."/>
            <person name="Cabau C."/>
            <person name="Louis A."/>
            <person name="Berthelot C."/>
            <person name="Parey E."/>
            <person name="Roest Crollius H."/>
            <person name="Montfort J."/>
            <person name="Robinson-Rechavi M."/>
            <person name="Bouchez O."/>
            <person name="Lampietro C."/>
            <person name="Lopez Roques C."/>
            <person name="Donnadieu C."/>
            <person name="Postlethwait J."/>
            <person name="Bobe J."/>
            <person name="Dillon D."/>
            <person name="Chandos A."/>
            <person name="von Hippel F."/>
            <person name="Guiguen Y."/>
        </authorList>
    </citation>
    <scope>NUCLEOTIDE SEQUENCE</scope>
    <source>
        <strain evidence="1">YG-Jan2019</strain>
    </source>
</reference>
<dbReference type="EMBL" id="CM055743">
    <property type="protein sequence ID" value="KAJ7999633.1"/>
    <property type="molecule type" value="Genomic_DNA"/>
</dbReference>
<comment type="caution">
    <text evidence="1">The sequence shown here is derived from an EMBL/GenBank/DDBJ whole genome shotgun (WGS) entry which is preliminary data.</text>
</comment>
<evidence type="ECO:0000313" key="1">
    <source>
        <dbReference type="EMBL" id="KAJ7999633.1"/>
    </source>
</evidence>
<evidence type="ECO:0000313" key="2">
    <source>
        <dbReference type="Proteomes" id="UP001157502"/>
    </source>
</evidence>
<keyword evidence="2" id="KW-1185">Reference proteome</keyword>
<gene>
    <name evidence="1" type="ORF">DPEC_G00196430</name>
</gene>
<sequence>MRWNRLRFIPRRCLVETGRFSRSKLKTAGGGDNGAAPQAGDQVHAKGVVKGSVARRRLSSSRGGTDKTRRRDDERVQSGSDGGGGFL</sequence>
<proteinExistence type="predicted"/>
<dbReference type="Proteomes" id="UP001157502">
    <property type="component" value="Chromosome 16"/>
</dbReference>
<organism evidence="1 2">
    <name type="scientific">Dallia pectoralis</name>
    <name type="common">Alaska blackfish</name>
    <dbReference type="NCBI Taxonomy" id="75939"/>
    <lineage>
        <taxon>Eukaryota</taxon>
        <taxon>Metazoa</taxon>
        <taxon>Chordata</taxon>
        <taxon>Craniata</taxon>
        <taxon>Vertebrata</taxon>
        <taxon>Euteleostomi</taxon>
        <taxon>Actinopterygii</taxon>
        <taxon>Neopterygii</taxon>
        <taxon>Teleostei</taxon>
        <taxon>Protacanthopterygii</taxon>
        <taxon>Esociformes</taxon>
        <taxon>Umbridae</taxon>
        <taxon>Dallia</taxon>
    </lineage>
</organism>
<protein>
    <submittedName>
        <fullName evidence="1">Uncharacterized protein</fullName>
    </submittedName>
</protein>